<evidence type="ECO:0000256" key="4">
    <source>
        <dbReference type="ARBA" id="ARBA00022801"/>
    </source>
</evidence>
<dbReference type="EMBL" id="KN881728">
    <property type="protein sequence ID" value="KIY49071.1"/>
    <property type="molecule type" value="Genomic_DNA"/>
</dbReference>
<keyword evidence="5 9" id="KW-1133">Transmembrane helix</keyword>
<comment type="subcellular location">
    <subcellularLocation>
        <location evidence="1">Membrane</location>
        <topology evidence="1">Multi-pass membrane protein</topology>
    </subcellularLocation>
</comment>
<feature type="binding site" evidence="8">
    <location>
        <position position="249"/>
    </location>
    <ligand>
        <name>Zn(2+)</name>
        <dbReference type="ChEBI" id="CHEBI:29105"/>
        <note>catalytic</note>
    </ligand>
</feature>
<keyword evidence="4" id="KW-0378">Hydrolase</keyword>
<evidence type="ECO:0000256" key="7">
    <source>
        <dbReference type="PIRSR" id="PIRSR608901-1"/>
    </source>
</evidence>
<keyword evidence="3 9" id="KW-0812">Transmembrane</keyword>
<evidence type="ECO:0000313" key="11">
    <source>
        <dbReference type="Proteomes" id="UP000054144"/>
    </source>
</evidence>
<gene>
    <name evidence="10" type="ORF">FISHEDRAFT_42135</name>
</gene>
<organism evidence="10 11">
    <name type="scientific">Fistulina hepatica ATCC 64428</name>
    <dbReference type="NCBI Taxonomy" id="1128425"/>
    <lineage>
        <taxon>Eukaryota</taxon>
        <taxon>Fungi</taxon>
        <taxon>Dikarya</taxon>
        <taxon>Basidiomycota</taxon>
        <taxon>Agaricomycotina</taxon>
        <taxon>Agaricomycetes</taxon>
        <taxon>Agaricomycetidae</taxon>
        <taxon>Agaricales</taxon>
        <taxon>Fistulinaceae</taxon>
        <taxon>Fistulina</taxon>
    </lineage>
</organism>
<evidence type="ECO:0000256" key="5">
    <source>
        <dbReference type="ARBA" id="ARBA00022989"/>
    </source>
</evidence>
<comment type="cofactor">
    <cofactor evidence="8">
        <name>Zn(2+)</name>
        <dbReference type="ChEBI" id="CHEBI:29105"/>
    </cofactor>
</comment>
<dbReference type="Pfam" id="PF05875">
    <property type="entry name" value="Ceramidase"/>
    <property type="match status" value="1"/>
</dbReference>
<accession>A0A0D7AGQ1</accession>
<dbReference type="PANTHER" id="PTHR46187">
    <property type="entry name" value="ALKALINE CERAMIDASE 3"/>
    <property type="match status" value="1"/>
</dbReference>
<dbReference type="GO" id="GO:0046872">
    <property type="term" value="F:metal ion binding"/>
    <property type="evidence" value="ECO:0007669"/>
    <property type="project" value="UniProtKB-KW"/>
</dbReference>
<reference evidence="10 11" key="1">
    <citation type="journal article" date="2015" name="Fungal Genet. Biol.">
        <title>Evolution of novel wood decay mechanisms in Agaricales revealed by the genome sequences of Fistulina hepatica and Cylindrobasidium torrendii.</title>
        <authorList>
            <person name="Floudas D."/>
            <person name="Held B.W."/>
            <person name="Riley R."/>
            <person name="Nagy L.G."/>
            <person name="Koehler G."/>
            <person name="Ransdell A.S."/>
            <person name="Younus H."/>
            <person name="Chow J."/>
            <person name="Chiniquy J."/>
            <person name="Lipzen A."/>
            <person name="Tritt A."/>
            <person name="Sun H."/>
            <person name="Haridas S."/>
            <person name="LaButti K."/>
            <person name="Ohm R.A."/>
            <person name="Kues U."/>
            <person name="Blanchette R.A."/>
            <person name="Grigoriev I.V."/>
            <person name="Minto R.E."/>
            <person name="Hibbett D.S."/>
        </authorList>
    </citation>
    <scope>NUCLEOTIDE SEQUENCE [LARGE SCALE GENOMIC DNA]</scope>
    <source>
        <strain evidence="10 11">ATCC 64428</strain>
    </source>
</reference>
<feature type="binding site" evidence="7">
    <location>
        <position position="25"/>
    </location>
    <ligand>
        <name>Ca(2+)</name>
        <dbReference type="ChEBI" id="CHEBI:29108"/>
    </ligand>
</feature>
<evidence type="ECO:0000256" key="3">
    <source>
        <dbReference type="ARBA" id="ARBA00022692"/>
    </source>
</evidence>
<feature type="binding site" evidence="7">
    <location>
        <position position="27"/>
    </location>
    <ligand>
        <name>Ca(2+)</name>
        <dbReference type="ChEBI" id="CHEBI:29108"/>
    </ligand>
</feature>
<feature type="binding site" evidence="7">
    <location>
        <position position="24"/>
    </location>
    <ligand>
        <name>Ca(2+)</name>
        <dbReference type="ChEBI" id="CHEBI:29108"/>
    </ligand>
</feature>
<dbReference type="GO" id="GO:0005789">
    <property type="term" value="C:endoplasmic reticulum membrane"/>
    <property type="evidence" value="ECO:0007669"/>
    <property type="project" value="TreeGrafter"/>
</dbReference>
<dbReference type="GO" id="GO:0046513">
    <property type="term" value="P:ceramide biosynthetic process"/>
    <property type="evidence" value="ECO:0007669"/>
    <property type="project" value="TreeGrafter"/>
</dbReference>
<comment type="similarity">
    <text evidence="2">Belongs to the alkaline ceramidase family.</text>
</comment>
<feature type="binding site" evidence="8">
    <location>
        <position position="245"/>
    </location>
    <ligand>
        <name>Zn(2+)</name>
        <dbReference type="ChEBI" id="CHEBI:29105"/>
        <note>catalytic</note>
    </ligand>
</feature>
<keyword evidence="11" id="KW-1185">Reference proteome</keyword>
<dbReference type="AlphaFoldDB" id="A0A0D7AGQ1"/>
<feature type="transmembrane region" description="Helical" evidence="9">
    <location>
        <begin position="137"/>
        <end position="156"/>
    </location>
</feature>
<evidence type="ECO:0000256" key="1">
    <source>
        <dbReference type="ARBA" id="ARBA00004141"/>
    </source>
</evidence>
<evidence type="ECO:0000313" key="10">
    <source>
        <dbReference type="EMBL" id="KIY49071.1"/>
    </source>
</evidence>
<feature type="binding site" evidence="8">
    <location>
        <position position="86"/>
    </location>
    <ligand>
        <name>Zn(2+)</name>
        <dbReference type="ChEBI" id="CHEBI:29105"/>
        <note>catalytic</note>
    </ligand>
</feature>
<feature type="binding site" evidence="7">
    <location>
        <position position="38"/>
    </location>
    <ligand>
        <name>Ca(2+)</name>
        <dbReference type="ChEBI" id="CHEBI:29108"/>
    </ligand>
</feature>
<feature type="binding site" evidence="7">
    <location>
        <position position="29"/>
    </location>
    <ligand>
        <name>Ca(2+)</name>
        <dbReference type="ChEBI" id="CHEBI:29108"/>
    </ligand>
</feature>
<evidence type="ECO:0000256" key="2">
    <source>
        <dbReference type="ARBA" id="ARBA00009780"/>
    </source>
</evidence>
<name>A0A0D7AGQ1_9AGAR</name>
<feature type="transmembrane region" description="Helical" evidence="9">
    <location>
        <begin position="69"/>
        <end position="93"/>
    </location>
</feature>
<dbReference type="PANTHER" id="PTHR46187:SF3">
    <property type="entry name" value="ALKALINE CERAMIDASE 3"/>
    <property type="match status" value="1"/>
</dbReference>
<dbReference type="GO" id="GO:0046514">
    <property type="term" value="P:ceramide catabolic process"/>
    <property type="evidence" value="ECO:0007669"/>
    <property type="project" value="TreeGrafter"/>
</dbReference>
<feature type="transmembrane region" description="Helical" evidence="9">
    <location>
        <begin position="201"/>
        <end position="219"/>
    </location>
</feature>
<dbReference type="GO" id="GO:0016811">
    <property type="term" value="F:hydrolase activity, acting on carbon-nitrogen (but not peptide) bonds, in linear amides"/>
    <property type="evidence" value="ECO:0007669"/>
    <property type="project" value="InterPro"/>
</dbReference>
<proteinExistence type="inferred from homology"/>
<dbReference type="InterPro" id="IPR008901">
    <property type="entry name" value="ACER"/>
</dbReference>
<sequence length="317" mass="35497">MAINHPTVNLSRIGVYGPVTATLDWCEPNHMFSPHIAEMANTLSNLYTISISVLGLANTLREHLPQRFLLGYLGIAFVGIGSFIFHATLLWGAQLMDELPMIYVAALSLWMISEDGEGFTDSKQSQEKQASNNYGMSARAITSLLLFDVLFTASYYAYRNPVYHQCVFASLLLSLIYRVASAIRTSNVHPIPADLRRTITRLFASGAALFAFGFLIWNLDNVFCPTLTRYKQAVGWPGAFLLEGHSWWHIFTGAGTYYMFIGMQCNTLAVKDDHRNYKLGRRWGLPVTVRSPKGWEAIGLQAPGENGYKMGKYIKSE</sequence>
<keyword evidence="8" id="KW-0862">Zinc</keyword>
<dbReference type="Proteomes" id="UP000054144">
    <property type="component" value="Unassembled WGS sequence"/>
</dbReference>
<keyword evidence="7" id="KW-0106">Calcium</keyword>
<protein>
    <submittedName>
        <fullName evidence="10">Alkaline phytoceramidase</fullName>
    </submittedName>
</protein>
<evidence type="ECO:0000256" key="9">
    <source>
        <dbReference type="SAM" id="Phobius"/>
    </source>
</evidence>
<evidence type="ECO:0000256" key="6">
    <source>
        <dbReference type="ARBA" id="ARBA00023136"/>
    </source>
</evidence>
<evidence type="ECO:0000256" key="8">
    <source>
        <dbReference type="PIRSR" id="PIRSR608901-2"/>
    </source>
</evidence>
<dbReference type="OrthoDB" id="187171at2759"/>
<keyword evidence="7" id="KW-0479">Metal-binding</keyword>
<keyword evidence="6 9" id="KW-0472">Membrane</keyword>